<organism evidence="1 2">
    <name type="scientific">Synechococcus phage metaG-MbCM1</name>
    <dbReference type="NCBI Taxonomy" id="1079999"/>
    <lineage>
        <taxon>Viruses</taxon>
        <taxon>Duplodnaviria</taxon>
        <taxon>Heunggongvirae</taxon>
        <taxon>Uroviricota</taxon>
        <taxon>Caudoviricetes</taxon>
        <taxon>Pantevenvirales</taxon>
        <taxon>Kyanoviridae</taxon>
        <taxon>Galenevirus</taxon>
        <taxon>Galenevirus mbcm1</taxon>
    </lineage>
</organism>
<dbReference type="EMBL" id="JN371769">
    <property type="protein sequence ID" value="AFD02865.1"/>
    <property type="molecule type" value="Genomic_DNA"/>
</dbReference>
<evidence type="ECO:0000313" key="2">
    <source>
        <dbReference type="Proteomes" id="UP000007597"/>
    </source>
</evidence>
<keyword evidence="2" id="KW-1185">Reference proteome</keyword>
<dbReference type="OrthoDB" id="7811at10239"/>
<dbReference type="RefSeq" id="YP_007001516.1">
    <property type="nucleotide sequence ID" value="NC_019443.1"/>
</dbReference>
<sequence length="91" mass="10621">MAYLVHPLPPRKVWVKKEYLYDLEKGHGELTPGLWISVRSIQAKALYFETLLTDYGALFDKLPLSAFVWKPDINPDDQLPLDVLELWDCFE</sequence>
<dbReference type="GeneID" id="14005289"/>
<accession>H8ZN04</accession>
<name>H8ZN04_9CAUD</name>
<dbReference type="Proteomes" id="UP000007597">
    <property type="component" value="Segment"/>
</dbReference>
<evidence type="ECO:0000313" key="1">
    <source>
        <dbReference type="EMBL" id="AFD02865.1"/>
    </source>
</evidence>
<proteinExistence type="predicted"/>
<reference evidence="1 2" key="1">
    <citation type="submission" date="2011-07" db="EMBL/GenBank/DDBJ databases">
        <title>Viral Tagging: a high-throughput approach to explore virus-host interactions.</title>
        <authorList>
            <person name="Deng L."/>
            <person name="Sullivan M.B."/>
            <person name="Poulos B."/>
            <person name="Ignacio Espinoza J.C."/>
        </authorList>
    </citation>
    <scope>NUCLEOTIDE SEQUENCE [LARGE SCALE GENOMIC DNA]</scope>
</reference>
<protein>
    <submittedName>
        <fullName evidence="1">PurM phosphoribosylaminoimidazole</fullName>
    </submittedName>
</protein>
<dbReference type="KEGG" id="vg:14005289"/>